<feature type="compositionally biased region" description="Polar residues" evidence="1">
    <location>
        <begin position="229"/>
        <end position="238"/>
    </location>
</feature>
<dbReference type="Gramene" id="ERM97554">
    <property type="protein sequence ID" value="ERM97554"/>
    <property type="gene ID" value="AMTR_s00200p00019060"/>
</dbReference>
<evidence type="ECO:0000259" key="2">
    <source>
        <dbReference type="Pfam" id="PF10536"/>
    </source>
</evidence>
<dbReference type="PANTHER" id="PTHR46033">
    <property type="entry name" value="PROTEIN MAIN-LIKE 2"/>
    <property type="match status" value="1"/>
</dbReference>
<evidence type="ECO:0000256" key="1">
    <source>
        <dbReference type="SAM" id="MobiDB-lite"/>
    </source>
</evidence>
<reference evidence="4" key="1">
    <citation type="journal article" date="2013" name="Science">
        <title>The Amborella genome and the evolution of flowering plants.</title>
        <authorList>
            <consortium name="Amborella Genome Project"/>
        </authorList>
    </citation>
    <scope>NUCLEOTIDE SEQUENCE [LARGE SCALE GENOMIC DNA]</scope>
</reference>
<name>W1NS16_AMBTC</name>
<feature type="domain" description="Aminotransferase-like plant mobile" evidence="2">
    <location>
        <begin position="53"/>
        <end position="125"/>
    </location>
</feature>
<keyword evidence="4" id="KW-1185">Reference proteome</keyword>
<dbReference type="HOGENOM" id="CLU_1167248_0_0_1"/>
<feature type="region of interest" description="Disordered" evidence="1">
    <location>
        <begin position="215"/>
        <end position="238"/>
    </location>
</feature>
<dbReference type="GO" id="GO:0010073">
    <property type="term" value="P:meristem maintenance"/>
    <property type="evidence" value="ECO:0007669"/>
    <property type="project" value="InterPro"/>
</dbReference>
<dbReference type="AlphaFoldDB" id="W1NS16"/>
<dbReference type="PANTHER" id="PTHR46033:SF1">
    <property type="entry name" value="PROTEIN MAIN-LIKE 2"/>
    <property type="match status" value="1"/>
</dbReference>
<sequence>MEDIQEILRTLEKEEIRIDEKSYQLNEWKLTREQVQLVHAFGLGPLAIIRPGRIDHPLVAANIERWCFETNTFHFNIHIGEMTPILFDVYEILELTVDGDPVTCRPIKDLRKFIEDNLGIVPDVNLASLRHTCLTANFRELPPDTTPVQVPTHMLRMLQPLHSSIAHLEKLALSSEDILVCWSYEQIMHMRPIPHSIPPNIPRAKRWEPLKKYHDNPHNLMPPIRQEIDNLQPNKDSV</sequence>
<gene>
    <name evidence="3" type="ORF">AMTR_s00200p00019060</name>
</gene>
<dbReference type="Pfam" id="PF10536">
    <property type="entry name" value="PMD"/>
    <property type="match status" value="1"/>
</dbReference>
<proteinExistence type="predicted"/>
<dbReference type="EMBL" id="KI396072">
    <property type="protein sequence ID" value="ERM97554.1"/>
    <property type="molecule type" value="Genomic_DNA"/>
</dbReference>
<evidence type="ECO:0000313" key="4">
    <source>
        <dbReference type="Proteomes" id="UP000017836"/>
    </source>
</evidence>
<accession>W1NS16</accession>
<protein>
    <recommendedName>
        <fullName evidence="2">Aminotransferase-like plant mobile domain-containing protein</fullName>
    </recommendedName>
</protein>
<organism evidence="3 4">
    <name type="scientific">Amborella trichopoda</name>
    <dbReference type="NCBI Taxonomy" id="13333"/>
    <lineage>
        <taxon>Eukaryota</taxon>
        <taxon>Viridiplantae</taxon>
        <taxon>Streptophyta</taxon>
        <taxon>Embryophyta</taxon>
        <taxon>Tracheophyta</taxon>
        <taxon>Spermatophyta</taxon>
        <taxon>Magnoliopsida</taxon>
        <taxon>Amborellales</taxon>
        <taxon>Amborellaceae</taxon>
        <taxon>Amborella</taxon>
    </lineage>
</organism>
<dbReference type="Proteomes" id="UP000017836">
    <property type="component" value="Unassembled WGS sequence"/>
</dbReference>
<evidence type="ECO:0000313" key="3">
    <source>
        <dbReference type="EMBL" id="ERM97554.1"/>
    </source>
</evidence>
<dbReference type="InterPro" id="IPR019557">
    <property type="entry name" value="AminoTfrase-like_pln_mobile"/>
</dbReference>
<dbReference type="InterPro" id="IPR044824">
    <property type="entry name" value="MAIN-like"/>
</dbReference>